<feature type="binding site" evidence="7">
    <location>
        <position position="63"/>
    </location>
    <ligand>
        <name>substrate</name>
    </ligand>
</feature>
<dbReference type="EMBL" id="CAJVCH010571087">
    <property type="protein sequence ID" value="CAG7836597.1"/>
    <property type="molecule type" value="Genomic_DNA"/>
</dbReference>
<name>A0A8J2LHR2_9HEXA</name>
<keyword evidence="2" id="KW-0378">Hydrolase</keyword>
<dbReference type="Pfam" id="PF00300">
    <property type="entry name" value="His_Phos_1"/>
    <property type="match status" value="1"/>
</dbReference>
<dbReference type="PROSITE" id="PS00175">
    <property type="entry name" value="PG_MUTASE"/>
    <property type="match status" value="1"/>
</dbReference>
<evidence type="ECO:0000256" key="4">
    <source>
        <dbReference type="ARBA" id="ARBA00040907"/>
    </source>
</evidence>
<dbReference type="PANTHER" id="PTHR46517:SF1">
    <property type="entry name" value="FRUCTOSE-2,6-BISPHOSPHATASE TIGAR"/>
    <property type="match status" value="1"/>
</dbReference>
<dbReference type="GO" id="GO:0005829">
    <property type="term" value="C:cytosol"/>
    <property type="evidence" value="ECO:0007669"/>
    <property type="project" value="TreeGrafter"/>
</dbReference>
<dbReference type="OrthoDB" id="354304at2759"/>
<dbReference type="InterPro" id="IPR013078">
    <property type="entry name" value="His_Pase_superF_clade-1"/>
</dbReference>
<accession>A0A8J2LHR2</accession>
<evidence type="ECO:0000256" key="1">
    <source>
        <dbReference type="ARBA" id="ARBA00000464"/>
    </source>
</evidence>
<sequence length="229" mass="25901">MGFNVRIIRHGEMELNRPENYDKIIKTGIDGPLTVRGLAEAEALGKHLKDVQFHRAYSSDFIRAQQTAEAILKHSTKSVPEVAIDKRVRERDSGDWEEKTPMDMIKEAMKLQIYPHFLPTPGGESVEQVMIRAAEFLQELSTASDTSATEENVLVATHGAWIACFLEYLINHQEKFELENFDTKVARQPAPTTGVIQIVIGKLQSSGVRRLSFVQLHDQKHLENQVLPD</sequence>
<dbReference type="InterPro" id="IPR051695">
    <property type="entry name" value="Phosphoglycerate_Mutase"/>
</dbReference>
<dbReference type="CDD" id="cd07067">
    <property type="entry name" value="HP_PGM_like"/>
    <property type="match status" value="1"/>
</dbReference>
<organism evidence="8 9">
    <name type="scientific">Allacma fusca</name>
    <dbReference type="NCBI Taxonomy" id="39272"/>
    <lineage>
        <taxon>Eukaryota</taxon>
        <taxon>Metazoa</taxon>
        <taxon>Ecdysozoa</taxon>
        <taxon>Arthropoda</taxon>
        <taxon>Hexapoda</taxon>
        <taxon>Collembola</taxon>
        <taxon>Symphypleona</taxon>
        <taxon>Sminthuridae</taxon>
        <taxon>Allacma</taxon>
    </lineage>
</organism>
<evidence type="ECO:0000256" key="6">
    <source>
        <dbReference type="PIRSR" id="PIRSR613078-1"/>
    </source>
</evidence>
<dbReference type="GO" id="GO:0045820">
    <property type="term" value="P:negative regulation of glycolytic process"/>
    <property type="evidence" value="ECO:0007669"/>
    <property type="project" value="TreeGrafter"/>
</dbReference>
<evidence type="ECO:0000256" key="7">
    <source>
        <dbReference type="PIRSR" id="PIRSR613078-2"/>
    </source>
</evidence>
<dbReference type="InterPro" id="IPR001345">
    <property type="entry name" value="PG/BPGM_mutase_AS"/>
</dbReference>
<evidence type="ECO:0000313" key="9">
    <source>
        <dbReference type="Proteomes" id="UP000708208"/>
    </source>
</evidence>
<evidence type="ECO:0000256" key="3">
    <source>
        <dbReference type="ARBA" id="ARBA00038362"/>
    </source>
</evidence>
<dbReference type="Proteomes" id="UP000708208">
    <property type="component" value="Unassembled WGS sequence"/>
</dbReference>
<feature type="active site" description="Proton donor/acceptor" evidence="6">
    <location>
        <position position="90"/>
    </location>
</feature>
<dbReference type="AlphaFoldDB" id="A0A8J2LHR2"/>
<comment type="caution">
    <text evidence="8">The sequence shown here is derived from an EMBL/GenBank/DDBJ whole genome shotgun (WGS) entry which is preliminary data.</text>
</comment>
<dbReference type="GO" id="GO:0043456">
    <property type="term" value="P:regulation of pentose-phosphate shunt"/>
    <property type="evidence" value="ECO:0007669"/>
    <property type="project" value="TreeGrafter"/>
</dbReference>
<feature type="active site" description="Tele-phosphohistidine intermediate" evidence="6">
    <location>
        <position position="10"/>
    </location>
</feature>
<dbReference type="GO" id="GO:0004331">
    <property type="term" value="F:fructose-2,6-bisphosphate 2-phosphatase activity"/>
    <property type="evidence" value="ECO:0007669"/>
    <property type="project" value="UniProtKB-EC"/>
</dbReference>
<gene>
    <name evidence="8" type="ORF">AFUS01_LOCUS45828</name>
</gene>
<dbReference type="SMART" id="SM00855">
    <property type="entry name" value="PGAM"/>
    <property type="match status" value="1"/>
</dbReference>
<comment type="similarity">
    <text evidence="3">Belongs to the phosphoglycerate mutase family.</text>
</comment>
<proteinExistence type="inferred from homology"/>
<reference evidence="8" key="1">
    <citation type="submission" date="2021-06" db="EMBL/GenBank/DDBJ databases">
        <authorList>
            <person name="Hodson N. C."/>
            <person name="Mongue J. A."/>
            <person name="Jaron S. K."/>
        </authorList>
    </citation>
    <scope>NUCLEOTIDE SEQUENCE</scope>
</reference>
<evidence type="ECO:0000256" key="5">
    <source>
        <dbReference type="ARBA" id="ARBA00042275"/>
    </source>
</evidence>
<evidence type="ECO:0000256" key="2">
    <source>
        <dbReference type="ARBA" id="ARBA00022801"/>
    </source>
</evidence>
<keyword evidence="9" id="KW-1185">Reference proteome</keyword>
<evidence type="ECO:0000313" key="8">
    <source>
        <dbReference type="EMBL" id="CAG7836597.1"/>
    </source>
</evidence>
<comment type="catalytic activity">
    <reaction evidence="1">
        <text>beta-D-fructose 2,6-bisphosphate + H2O = beta-D-fructose 6-phosphate + phosphate</text>
        <dbReference type="Rhea" id="RHEA:17289"/>
        <dbReference type="ChEBI" id="CHEBI:15377"/>
        <dbReference type="ChEBI" id="CHEBI:43474"/>
        <dbReference type="ChEBI" id="CHEBI:57634"/>
        <dbReference type="ChEBI" id="CHEBI:58579"/>
        <dbReference type="EC" id="3.1.3.46"/>
    </reaction>
</comment>
<feature type="binding site" evidence="7">
    <location>
        <begin position="9"/>
        <end position="16"/>
    </location>
    <ligand>
        <name>substrate</name>
    </ligand>
</feature>
<dbReference type="PANTHER" id="PTHR46517">
    <property type="entry name" value="FRUCTOSE-2,6-BISPHOSPHATASE TIGAR"/>
    <property type="match status" value="1"/>
</dbReference>
<protein>
    <recommendedName>
        <fullName evidence="4">Fructose-2,6-bisphosphatase TIGAR</fullName>
    </recommendedName>
    <alternativeName>
        <fullName evidence="5">TP53-induced glycolysis and apoptosis regulator</fullName>
    </alternativeName>
</protein>